<feature type="region of interest" description="Disordered" evidence="1">
    <location>
        <begin position="1"/>
        <end position="38"/>
    </location>
</feature>
<keyword evidence="2" id="KW-0472">Membrane</keyword>
<feature type="transmembrane region" description="Helical" evidence="2">
    <location>
        <begin position="117"/>
        <end position="138"/>
    </location>
</feature>
<dbReference type="AlphaFoldDB" id="A0A4P6FBD5"/>
<feature type="transmembrane region" description="Helical" evidence="2">
    <location>
        <begin position="81"/>
        <end position="110"/>
    </location>
</feature>
<accession>A0A4P6FBD5</accession>
<feature type="transmembrane region" description="Helical" evidence="2">
    <location>
        <begin position="42"/>
        <end position="69"/>
    </location>
</feature>
<dbReference type="KEGG" id="agf:ET445_05780"/>
<protein>
    <submittedName>
        <fullName evidence="3">Uncharacterized protein</fullName>
    </submittedName>
</protein>
<dbReference type="EMBL" id="CP035491">
    <property type="protein sequence ID" value="QAY72926.1"/>
    <property type="molecule type" value="Genomic_DNA"/>
</dbReference>
<evidence type="ECO:0000313" key="4">
    <source>
        <dbReference type="Proteomes" id="UP000291259"/>
    </source>
</evidence>
<evidence type="ECO:0000256" key="2">
    <source>
        <dbReference type="SAM" id="Phobius"/>
    </source>
</evidence>
<sequence length="149" mass="16484">MTMQTPPQQPQPQPVPPQPVPPQPQPQPVQHRPSQTRPHPRLAGWAIALVGVAGFPVLLAILGFAGLVFVQTFLEFPNDTIGYLFIFMTVLAALGSPVTFVLAVLALVFACSTRQKLVLWIAIVELVLMFLCVGYFLFPNLLFPFWFTS</sequence>
<name>A0A4P6FBD5_9MICO</name>
<feature type="compositionally biased region" description="Pro residues" evidence="1">
    <location>
        <begin position="7"/>
        <end position="27"/>
    </location>
</feature>
<organism evidence="3 4">
    <name type="scientific">Agromyces protaetiae</name>
    <dbReference type="NCBI Taxonomy" id="2509455"/>
    <lineage>
        <taxon>Bacteria</taxon>
        <taxon>Bacillati</taxon>
        <taxon>Actinomycetota</taxon>
        <taxon>Actinomycetes</taxon>
        <taxon>Micrococcales</taxon>
        <taxon>Microbacteriaceae</taxon>
        <taxon>Agromyces</taxon>
    </lineage>
</organism>
<evidence type="ECO:0000256" key="1">
    <source>
        <dbReference type="SAM" id="MobiDB-lite"/>
    </source>
</evidence>
<gene>
    <name evidence="3" type="ORF">ET445_05780</name>
</gene>
<evidence type="ECO:0000313" key="3">
    <source>
        <dbReference type="EMBL" id="QAY72926.1"/>
    </source>
</evidence>
<keyword evidence="2" id="KW-0812">Transmembrane</keyword>
<keyword evidence="4" id="KW-1185">Reference proteome</keyword>
<keyword evidence="2" id="KW-1133">Transmembrane helix</keyword>
<reference evidence="3 4" key="1">
    <citation type="submission" date="2019-01" db="EMBL/GenBank/DDBJ databases">
        <title>Genome sequencing of strain FW100M-8.</title>
        <authorList>
            <person name="Heo J."/>
            <person name="Kim S.-J."/>
            <person name="Kim J.-S."/>
            <person name="Hong S.-B."/>
            <person name="Kwon S.-W."/>
        </authorList>
    </citation>
    <scope>NUCLEOTIDE SEQUENCE [LARGE SCALE GENOMIC DNA]</scope>
    <source>
        <strain evidence="3 4">FW100M-8</strain>
    </source>
</reference>
<proteinExistence type="predicted"/>
<dbReference type="Proteomes" id="UP000291259">
    <property type="component" value="Chromosome"/>
</dbReference>